<evidence type="ECO:0000256" key="6">
    <source>
        <dbReference type="SAM" id="MobiDB-lite"/>
    </source>
</evidence>
<dbReference type="GO" id="GO:0007059">
    <property type="term" value="P:chromosome segregation"/>
    <property type="evidence" value="ECO:0007669"/>
    <property type="project" value="TreeGrafter"/>
</dbReference>
<evidence type="ECO:0000313" key="9">
    <source>
        <dbReference type="Proteomes" id="UP000019487"/>
    </source>
</evidence>
<dbReference type="EC" id="2.7.11.1" evidence="1"/>
<dbReference type="STRING" id="1432307.W9CH65"/>
<dbReference type="EMBL" id="AYSA01000201">
    <property type="protein sequence ID" value="ESZ95216.1"/>
    <property type="molecule type" value="Genomic_DNA"/>
</dbReference>
<feature type="domain" description="Protein kinase" evidence="7">
    <location>
        <begin position="55"/>
        <end position="404"/>
    </location>
</feature>
<dbReference type="OrthoDB" id="310217at2759"/>
<comment type="caution">
    <text evidence="8">The sequence shown here is derived from an EMBL/GenBank/DDBJ whole genome shotgun (WGS) entry which is preliminary data.</text>
</comment>
<dbReference type="GO" id="GO:0005524">
    <property type="term" value="F:ATP binding"/>
    <property type="evidence" value="ECO:0007669"/>
    <property type="project" value="UniProtKB-KW"/>
</dbReference>
<evidence type="ECO:0000256" key="1">
    <source>
        <dbReference type="ARBA" id="ARBA00012513"/>
    </source>
</evidence>
<dbReference type="SMART" id="SM00220">
    <property type="entry name" value="S_TKc"/>
    <property type="match status" value="1"/>
</dbReference>
<evidence type="ECO:0000259" key="7">
    <source>
        <dbReference type="PROSITE" id="PS50011"/>
    </source>
</evidence>
<evidence type="ECO:0000313" key="8">
    <source>
        <dbReference type="EMBL" id="ESZ95216.1"/>
    </source>
</evidence>
<dbReference type="Gene3D" id="1.10.510.10">
    <property type="entry name" value="Transferase(Phosphotransferase) domain 1"/>
    <property type="match status" value="1"/>
</dbReference>
<dbReference type="HOGENOM" id="CLU_025390_0_0_1"/>
<dbReference type="GO" id="GO:0005737">
    <property type="term" value="C:cytoplasm"/>
    <property type="evidence" value="ECO:0007669"/>
    <property type="project" value="TreeGrafter"/>
</dbReference>
<sequence length="524" mass="59969">MTTTSKPNVKSKLSAADIEQAETRLVNYHHSLAANPKTLRVNRWRPDPDIDQDTQIFEGVLGAGGFGTVYYNPLAYTPPITPSEATIHSPSQIATRNLFAKRYRENRTYLRYIKSGHPNICALEAFLDFTSEVGDPGDQGLVMFASYYEYCDGGDLAGVIDRYTAGHRRRDALMEANVKLDLRNQGKQWRGEPPDELEKIPKGRHPPELFIWHIYSQLIGAVAFLHNEHPDYKDKVEHKDRAMVITADLAPANVFLKWPPGKDRRRCYPDVKVGDFGGANFLPAGGGLELGEEKTDFVWGDPPEDDIYDGKTDVWCVGVMMYMLGARGKMCEFLEAGVDEDGNKKGESVEKKREREQRQKKNKDRVGHLEGLYSLFLDKAVRFALTLDRDKRPTSGKMCKHVEISYLQRQPLMFRALPAWIQLGGNVLKHKFPPDRVSDLLKGKWEEEHELAEKEAEIEEEMQDREDALMWITKDRKLRFGIELDEEEEGDDEIHAQWLEELIKEKPDFYKELLEEARANLPSS</sequence>
<dbReference type="InterPro" id="IPR011009">
    <property type="entry name" value="Kinase-like_dom_sf"/>
</dbReference>
<dbReference type="InterPro" id="IPR000719">
    <property type="entry name" value="Prot_kinase_dom"/>
</dbReference>
<evidence type="ECO:0000256" key="2">
    <source>
        <dbReference type="ARBA" id="ARBA00022679"/>
    </source>
</evidence>
<keyword evidence="3" id="KW-0547">Nucleotide-binding</keyword>
<dbReference type="SUPFAM" id="SSF56112">
    <property type="entry name" value="Protein kinase-like (PK-like)"/>
    <property type="match status" value="1"/>
</dbReference>
<dbReference type="GO" id="GO:0005634">
    <property type="term" value="C:nucleus"/>
    <property type="evidence" value="ECO:0007669"/>
    <property type="project" value="TreeGrafter"/>
</dbReference>
<dbReference type="PANTHER" id="PTHR43671:SF13">
    <property type="entry name" value="SERINE_THREONINE-PROTEIN KINASE NEK2"/>
    <property type="match status" value="1"/>
</dbReference>
<dbReference type="AlphaFoldDB" id="W9CH65"/>
<dbReference type="GO" id="GO:0044732">
    <property type="term" value="C:mitotic spindle pole body"/>
    <property type="evidence" value="ECO:0007669"/>
    <property type="project" value="TreeGrafter"/>
</dbReference>
<evidence type="ECO:0000256" key="5">
    <source>
        <dbReference type="ARBA" id="ARBA00022840"/>
    </source>
</evidence>
<evidence type="ECO:0000256" key="4">
    <source>
        <dbReference type="ARBA" id="ARBA00022777"/>
    </source>
</evidence>
<dbReference type="PROSITE" id="PS50011">
    <property type="entry name" value="PROTEIN_KINASE_DOM"/>
    <property type="match status" value="1"/>
</dbReference>
<feature type="region of interest" description="Disordered" evidence="6">
    <location>
        <begin position="341"/>
        <end position="363"/>
    </location>
</feature>
<gene>
    <name evidence="8" type="ORF">SBOR_4395</name>
</gene>
<protein>
    <recommendedName>
        <fullName evidence="1">non-specific serine/threonine protein kinase</fullName>
        <ecNumber evidence="1">2.7.11.1</ecNumber>
    </recommendedName>
</protein>
<dbReference type="Proteomes" id="UP000019487">
    <property type="component" value="Unassembled WGS sequence"/>
</dbReference>
<reference evidence="8 9" key="1">
    <citation type="journal article" date="2014" name="Genome Announc.">
        <title>Draft genome sequence of Sclerotinia borealis, a psychrophilic plant pathogenic fungus.</title>
        <authorList>
            <person name="Mardanov A.V."/>
            <person name="Beletsky A.V."/>
            <person name="Kadnikov V.V."/>
            <person name="Ignatov A.N."/>
            <person name="Ravin N.V."/>
        </authorList>
    </citation>
    <scope>NUCLEOTIDE SEQUENCE [LARGE SCALE GENOMIC DNA]</scope>
    <source>
        <strain evidence="9">F-4157</strain>
    </source>
</reference>
<evidence type="ECO:0000256" key="3">
    <source>
        <dbReference type="ARBA" id="ARBA00022741"/>
    </source>
</evidence>
<name>W9CH65_SCLBF</name>
<dbReference type="PANTHER" id="PTHR43671">
    <property type="entry name" value="SERINE/THREONINE-PROTEIN KINASE NEK"/>
    <property type="match status" value="1"/>
</dbReference>
<organism evidence="8 9">
    <name type="scientific">Sclerotinia borealis (strain F-4128)</name>
    <dbReference type="NCBI Taxonomy" id="1432307"/>
    <lineage>
        <taxon>Eukaryota</taxon>
        <taxon>Fungi</taxon>
        <taxon>Dikarya</taxon>
        <taxon>Ascomycota</taxon>
        <taxon>Pezizomycotina</taxon>
        <taxon>Leotiomycetes</taxon>
        <taxon>Helotiales</taxon>
        <taxon>Sclerotiniaceae</taxon>
        <taxon>Sclerotinia</taxon>
    </lineage>
</organism>
<dbReference type="InterPro" id="IPR050660">
    <property type="entry name" value="NEK_Ser/Thr_kinase"/>
</dbReference>
<keyword evidence="2" id="KW-0808">Transferase</keyword>
<dbReference type="GO" id="GO:0004674">
    <property type="term" value="F:protein serine/threonine kinase activity"/>
    <property type="evidence" value="ECO:0007669"/>
    <property type="project" value="UniProtKB-EC"/>
</dbReference>
<accession>W9CH65</accession>
<keyword evidence="4" id="KW-0418">Kinase</keyword>
<proteinExistence type="predicted"/>
<keyword evidence="9" id="KW-1185">Reference proteome</keyword>
<keyword evidence="5" id="KW-0067">ATP-binding</keyword>